<evidence type="ECO:0000256" key="1">
    <source>
        <dbReference type="ARBA" id="ARBA00004236"/>
    </source>
</evidence>
<name>A0A5J6L0R0_9MICO</name>
<proteinExistence type="predicted"/>
<dbReference type="InterPro" id="IPR025937">
    <property type="entry name" value="PDGLE_dom"/>
</dbReference>
<feature type="transmembrane region" description="Helical" evidence="6">
    <location>
        <begin position="75"/>
        <end position="97"/>
    </location>
</feature>
<gene>
    <name evidence="8" type="ORF">F6J85_02380</name>
</gene>
<dbReference type="PROSITE" id="PS51257">
    <property type="entry name" value="PROKAR_LIPOPROTEIN"/>
    <property type="match status" value="1"/>
</dbReference>
<feature type="transmembrane region" description="Helical" evidence="6">
    <location>
        <begin position="12"/>
        <end position="33"/>
    </location>
</feature>
<keyword evidence="5 6" id="KW-0472">Membrane</keyword>
<evidence type="ECO:0000256" key="4">
    <source>
        <dbReference type="ARBA" id="ARBA00022989"/>
    </source>
</evidence>
<keyword evidence="2" id="KW-1003">Cell membrane</keyword>
<dbReference type="Proteomes" id="UP000325516">
    <property type="component" value="Chromosome"/>
</dbReference>
<dbReference type="RefSeq" id="WP_150923686.1">
    <property type="nucleotide sequence ID" value="NZ_CP044232.1"/>
</dbReference>
<dbReference type="AlphaFoldDB" id="A0A5J6L0R0"/>
<evidence type="ECO:0000259" key="7">
    <source>
        <dbReference type="Pfam" id="PF13190"/>
    </source>
</evidence>
<dbReference type="GO" id="GO:0005886">
    <property type="term" value="C:plasma membrane"/>
    <property type="evidence" value="ECO:0007669"/>
    <property type="project" value="UniProtKB-SubCell"/>
</dbReference>
<evidence type="ECO:0000256" key="3">
    <source>
        <dbReference type="ARBA" id="ARBA00022692"/>
    </source>
</evidence>
<evidence type="ECO:0000256" key="2">
    <source>
        <dbReference type="ARBA" id="ARBA00022475"/>
    </source>
</evidence>
<keyword evidence="3 6" id="KW-0812">Transmembrane</keyword>
<dbReference type="Pfam" id="PF13190">
    <property type="entry name" value="PDGLE"/>
    <property type="match status" value="1"/>
</dbReference>
<evidence type="ECO:0000256" key="5">
    <source>
        <dbReference type="ARBA" id="ARBA00023136"/>
    </source>
</evidence>
<dbReference type="KEGG" id="mlz:F6J85_02380"/>
<feature type="domain" description="PDGLE" evidence="7">
    <location>
        <begin position="12"/>
        <end position="102"/>
    </location>
</feature>
<keyword evidence="9" id="KW-1185">Reference proteome</keyword>
<comment type="subcellular location">
    <subcellularLocation>
        <location evidence="1">Cell membrane</location>
    </subcellularLocation>
</comment>
<protein>
    <submittedName>
        <fullName evidence="8">Cobalt ABC transporter permease</fullName>
    </submittedName>
</protein>
<sequence length="107" mass="11002">MSPSPRPRVSTRAFTAGALAVALLLACIVSFWASSHPDGLESVAESTGFLAAARDSATAAGPLADYGVAAIAQPWVSVALAGFIGCAVTFGAAWLLGRLARRRRSDR</sequence>
<reference evidence="9" key="1">
    <citation type="submission" date="2019-09" db="EMBL/GenBank/DDBJ databases">
        <title>Mumia zhuanghuii sp. nov. isolated from the intestinal contents of plateau pika (Ochotona curzoniae) in the Qinghai-Tibet plateau of China.</title>
        <authorList>
            <person name="Tian Z."/>
        </authorList>
    </citation>
    <scope>NUCLEOTIDE SEQUENCE [LARGE SCALE GENOMIC DNA]</scope>
    <source>
        <strain evidence="9">L-031</strain>
    </source>
</reference>
<dbReference type="EMBL" id="CP044232">
    <property type="protein sequence ID" value="QEW02057.1"/>
    <property type="molecule type" value="Genomic_DNA"/>
</dbReference>
<evidence type="ECO:0000313" key="8">
    <source>
        <dbReference type="EMBL" id="QEW02057.1"/>
    </source>
</evidence>
<organism evidence="8 9">
    <name type="scientific">Microbacterium lushaniae</name>
    <dbReference type="NCBI Taxonomy" id="2614639"/>
    <lineage>
        <taxon>Bacteria</taxon>
        <taxon>Bacillati</taxon>
        <taxon>Actinomycetota</taxon>
        <taxon>Actinomycetes</taxon>
        <taxon>Micrococcales</taxon>
        <taxon>Microbacteriaceae</taxon>
        <taxon>Microbacterium</taxon>
    </lineage>
</organism>
<evidence type="ECO:0000313" key="9">
    <source>
        <dbReference type="Proteomes" id="UP000325516"/>
    </source>
</evidence>
<keyword evidence="4 6" id="KW-1133">Transmembrane helix</keyword>
<accession>A0A5J6L0R0</accession>
<evidence type="ECO:0000256" key="6">
    <source>
        <dbReference type="SAM" id="Phobius"/>
    </source>
</evidence>